<reference evidence="2 3" key="1">
    <citation type="submission" date="2023-11" db="EMBL/GenBank/DDBJ databases">
        <title>Dfirmibasis_genome.</title>
        <authorList>
            <person name="Edelbroek B."/>
            <person name="Kjellin J."/>
            <person name="Jerlstrom-Hultqvist J."/>
            <person name="Soderbom F."/>
        </authorList>
    </citation>
    <scope>NUCLEOTIDE SEQUENCE [LARGE SCALE GENOMIC DNA]</scope>
    <source>
        <strain evidence="2 3">TNS-C-14</strain>
    </source>
</reference>
<gene>
    <name evidence="2" type="ORF">RB653_010077</name>
</gene>
<evidence type="ECO:0000313" key="2">
    <source>
        <dbReference type="EMBL" id="KAK5574823.1"/>
    </source>
</evidence>
<accession>A0AAN7TTG6</accession>
<protein>
    <submittedName>
        <fullName evidence="2">Uncharacterized protein</fullName>
    </submittedName>
</protein>
<dbReference type="AlphaFoldDB" id="A0AAN7TTG6"/>
<dbReference type="EMBL" id="JAVFKY010000006">
    <property type="protein sequence ID" value="KAK5574823.1"/>
    <property type="molecule type" value="Genomic_DNA"/>
</dbReference>
<proteinExistence type="predicted"/>
<evidence type="ECO:0000256" key="1">
    <source>
        <dbReference type="SAM" id="MobiDB-lite"/>
    </source>
</evidence>
<evidence type="ECO:0000313" key="3">
    <source>
        <dbReference type="Proteomes" id="UP001344447"/>
    </source>
</evidence>
<feature type="region of interest" description="Disordered" evidence="1">
    <location>
        <begin position="28"/>
        <end position="57"/>
    </location>
</feature>
<comment type="caution">
    <text evidence="2">The sequence shown here is derived from an EMBL/GenBank/DDBJ whole genome shotgun (WGS) entry which is preliminary data.</text>
</comment>
<keyword evidence="3" id="KW-1185">Reference proteome</keyword>
<name>A0AAN7TTG6_9MYCE</name>
<dbReference type="Proteomes" id="UP001344447">
    <property type="component" value="Unassembled WGS sequence"/>
</dbReference>
<sequence length="57" mass="6454">MHIHLLLFIFAAVAEQIFLILSISLASSPRKKDGNHSKNHPKIRLTGNHGRYKQTFG</sequence>
<organism evidence="2 3">
    <name type="scientific">Dictyostelium firmibasis</name>
    <dbReference type="NCBI Taxonomy" id="79012"/>
    <lineage>
        <taxon>Eukaryota</taxon>
        <taxon>Amoebozoa</taxon>
        <taxon>Evosea</taxon>
        <taxon>Eumycetozoa</taxon>
        <taxon>Dictyostelia</taxon>
        <taxon>Dictyosteliales</taxon>
        <taxon>Dictyosteliaceae</taxon>
        <taxon>Dictyostelium</taxon>
    </lineage>
</organism>